<protein>
    <submittedName>
        <fullName evidence="1">Uncharacterized protein</fullName>
    </submittedName>
</protein>
<accession>S9QF89</accession>
<dbReference type="HOGENOM" id="CLU_2862445_0_0_5"/>
<evidence type="ECO:0000313" key="1">
    <source>
        <dbReference type="EMBL" id="EPX78258.1"/>
    </source>
</evidence>
<proteinExistence type="predicted"/>
<dbReference type="EMBL" id="AONI01000013">
    <property type="protein sequence ID" value="EPX78258.1"/>
    <property type="molecule type" value="Genomic_DNA"/>
</dbReference>
<dbReference type="AlphaFoldDB" id="S9QF89"/>
<comment type="caution">
    <text evidence="1">The sequence shown here is derived from an EMBL/GenBank/DDBJ whole genome shotgun (WGS) entry which is preliminary data.</text>
</comment>
<sequence>MIALDEVFASLLADVPNAVEMSVTAVINFVDDTPIAGGFVCDDGDRAMHPHAFDGLVHKGFCCP</sequence>
<keyword evidence="2" id="KW-1185">Reference proteome</keyword>
<evidence type="ECO:0000313" key="2">
    <source>
        <dbReference type="Proteomes" id="UP000015351"/>
    </source>
</evidence>
<gene>
    <name evidence="1" type="ORF">thalar_02487</name>
</gene>
<name>S9QF89_9RHOB</name>
<reference evidence="2" key="1">
    <citation type="journal article" date="2013" name="Stand. Genomic Sci.">
        <title>Genome sequence of the Litoreibacter arenae type strain (DSM 19593(T)), a member of the Roseobacter clade isolated from sea sand.</title>
        <authorList>
            <person name="Riedel T."/>
            <person name="Fiebig A."/>
            <person name="Petersen J."/>
            <person name="Gronow S."/>
            <person name="Kyrpides N.C."/>
            <person name="Goker M."/>
            <person name="Klenk H.P."/>
        </authorList>
    </citation>
    <scope>NUCLEOTIDE SEQUENCE [LARGE SCALE GENOMIC DNA]</scope>
    <source>
        <strain evidence="2">DSM 19593</strain>
    </source>
</reference>
<dbReference type="Proteomes" id="UP000015351">
    <property type="component" value="Unassembled WGS sequence"/>
</dbReference>
<organism evidence="1 2">
    <name type="scientific">Litoreibacter arenae DSM 19593</name>
    <dbReference type="NCBI Taxonomy" id="1123360"/>
    <lineage>
        <taxon>Bacteria</taxon>
        <taxon>Pseudomonadati</taxon>
        <taxon>Pseudomonadota</taxon>
        <taxon>Alphaproteobacteria</taxon>
        <taxon>Rhodobacterales</taxon>
        <taxon>Roseobacteraceae</taxon>
        <taxon>Litoreibacter</taxon>
    </lineage>
</organism>